<dbReference type="Pfam" id="PF08534">
    <property type="entry name" value="Redoxin"/>
    <property type="match status" value="1"/>
</dbReference>
<dbReference type="PROSITE" id="PS51352">
    <property type="entry name" value="THIOREDOXIN_2"/>
    <property type="match status" value="1"/>
</dbReference>
<dbReference type="EMBL" id="LQQR01000006">
    <property type="protein sequence ID" value="KZE22851.1"/>
    <property type="molecule type" value="Genomic_DNA"/>
</dbReference>
<evidence type="ECO:0000313" key="2">
    <source>
        <dbReference type="EMBL" id="KZE22851.1"/>
    </source>
</evidence>
<reference evidence="3" key="1">
    <citation type="submission" date="2016-01" db="EMBL/GenBank/DDBJ databases">
        <title>Draft genome of Chromobacterium sp. F49.</title>
        <authorList>
            <person name="Hong K.W."/>
        </authorList>
    </citation>
    <scope>NUCLEOTIDE SEQUENCE [LARGE SCALE GENOMIC DNA]</scope>
    <source>
        <strain evidence="3">M40</strain>
    </source>
</reference>
<evidence type="ECO:0000313" key="3">
    <source>
        <dbReference type="Proteomes" id="UP000076612"/>
    </source>
</evidence>
<feature type="domain" description="Thioredoxin" evidence="1">
    <location>
        <begin position="45"/>
        <end position="186"/>
    </location>
</feature>
<accession>A0AB34Y0F7</accession>
<comment type="caution">
    <text evidence="2">The sequence shown here is derived from an EMBL/GenBank/DDBJ whole genome shotgun (WGS) entry which is preliminary data.</text>
</comment>
<gene>
    <name evidence="2" type="ORF">AVW13_05600</name>
</gene>
<dbReference type="GO" id="GO:0016491">
    <property type="term" value="F:oxidoreductase activity"/>
    <property type="evidence" value="ECO:0007669"/>
    <property type="project" value="InterPro"/>
</dbReference>
<dbReference type="InterPro" id="IPR013766">
    <property type="entry name" value="Thioredoxin_domain"/>
</dbReference>
<protein>
    <submittedName>
        <fullName evidence="2">Mercury transporter</fullName>
    </submittedName>
</protein>
<proteinExistence type="predicted"/>
<dbReference type="InterPro" id="IPR036249">
    <property type="entry name" value="Thioredoxin-like_sf"/>
</dbReference>
<dbReference type="SUPFAM" id="SSF52833">
    <property type="entry name" value="Thioredoxin-like"/>
    <property type="match status" value="1"/>
</dbReference>
<dbReference type="Gene3D" id="3.40.30.10">
    <property type="entry name" value="Glutaredoxin"/>
    <property type="match status" value="1"/>
</dbReference>
<evidence type="ECO:0000259" key="1">
    <source>
        <dbReference type="PROSITE" id="PS51352"/>
    </source>
</evidence>
<dbReference type="Proteomes" id="UP000076612">
    <property type="component" value="Unassembled WGS sequence"/>
</dbReference>
<dbReference type="AlphaFoldDB" id="A0AB34Y0F7"/>
<name>A0AB34Y0F7_9MICO</name>
<sequence length="186" mass="19146">MPPTRRKTRTYDHPPLTRRAALSFAGLMVAGPLVLTACGKSDDAAPTADVGSPAAVTSIDGRQVSLPAAGKPTAVFFFSVGCGECVGGVRSLGEAAASAEANGTGAGFLAVDMDPRETKETIEGFMKYVEAERVPAAIDQGATLSQRFDVAALSTLIIVDSDGRVTFRATDPDAETIIGELEKAGA</sequence>
<organism evidence="2 3">
    <name type="scientific">Brevibacterium casei</name>
    <dbReference type="NCBI Taxonomy" id="33889"/>
    <lineage>
        <taxon>Bacteria</taxon>
        <taxon>Bacillati</taxon>
        <taxon>Actinomycetota</taxon>
        <taxon>Actinomycetes</taxon>
        <taxon>Micrococcales</taxon>
        <taxon>Brevibacteriaceae</taxon>
        <taxon>Brevibacterium</taxon>
    </lineage>
</organism>
<dbReference type="InterPro" id="IPR013740">
    <property type="entry name" value="Redoxin"/>
</dbReference>